<evidence type="ECO:0000313" key="2">
    <source>
        <dbReference type="Proteomes" id="UP000005239"/>
    </source>
</evidence>
<reference evidence="2" key="1">
    <citation type="journal article" date="2008" name="Nat. Genet.">
        <title>The Pristionchus pacificus genome provides a unique perspective on nematode lifestyle and parasitism.</title>
        <authorList>
            <person name="Dieterich C."/>
            <person name="Clifton S.W."/>
            <person name="Schuster L.N."/>
            <person name="Chinwalla A."/>
            <person name="Delehaunty K."/>
            <person name="Dinkelacker I."/>
            <person name="Fulton L."/>
            <person name="Fulton R."/>
            <person name="Godfrey J."/>
            <person name="Minx P."/>
            <person name="Mitreva M."/>
            <person name="Roeseler W."/>
            <person name="Tian H."/>
            <person name="Witte H."/>
            <person name="Yang S.P."/>
            <person name="Wilson R.K."/>
            <person name="Sommer R.J."/>
        </authorList>
    </citation>
    <scope>NUCLEOTIDE SEQUENCE [LARGE SCALE GENOMIC DNA]</scope>
    <source>
        <strain evidence="2">PS312</strain>
    </source>
</reference>
<keyword evidence="2" id="KW-1185">Reference proteome</keyword>
<gene>
    <name evidence="1" type="primary">WBGene00284020</name>
</gene>
<name>A0A2A6CN59_PRIPA</name>
<dbReference type="AlphaFoldDB" id="A0A2A6CN59"/>
<reference evidence="1" key="2">
    <citation type="submission" date="2022-06" db="UniProtKB">
        <authorList>
            <consortium name="EnsemblMetazoa"/>
        </authorList>
    </citation>
    <scope>IDENTIFICATION</scope>
    <source>
        <strain evidence="1">PS312</strain>
    </source>
</reference>
<evidence type="ECO:0000313" key="1">
    <source>
        <dbReference type="EnsemblMetazoa" id="PPA45651.1"/>
    </source>
</evidence>
<accession>A0A8R1V163</accession>
<sequence length="85" mass="9780">MQSDVFINRCPLTNAYTSGIWPATCRQSATLASTMLYVCVYGIAITLTYARRCMHYNDHTDQMTQTDSDQFQHPIYCENQTSQTR</sequence>
<dbReference type="EnsemblMetazoa" id="PPA45651.1">
    <property type="protein sequence ID" value="PPA45651.1"/>
    <property type="gene ID" value="WBGene00284020"/>
</dbReference>
<proteinExistence type="predicted"/>
<protein>
    <submittedName>
        <fullName evidence="1">Uncharacterized protein</fullName>
    </submittedName>
</protein>
<dbReference type="Proteomes" id="UP000005239">
    <property type="component" value="Unassembled WGS sequence"/>
</dbReference>
<organism evidence="1 2">
    <name type="scientific">Pristionchus pacificus</name>
    <name type="common">Parasitic nematode worm</name>
    <dbReference type="NCBI Taxonomy" id="54126"/>
    <lineage>
        <taxon>Eukaryota</taxon>
        <taxon>Metazoa</taxon>
        <taxon>Ecdysozoa</taxon>
        <taxon>Nematoda</taxon>
        <taxon>Chromadorea</taxon>
        <taxon>Rhabditida</taxon>
        <taxon>Rhabditina</taxon>
        <taxon>Diplogasteromorpha</taxon>
        <taxon>Diplogasteroidea</taxon>
        <taxon>Neodiplogasteridae</taxon>
        <taxon>Pristionchus</taxon>
    </lineage>
</organism>
<accession>A0A2A6CN59</accession>